<dbReference type="OrthoDB" id="9030813at2"/>
<organism evidence="1 2">
    <name type="scientific">Burkholderia puraquae</name>
    <dbReference type="NCBI Taxonomy" id="1904757"/>
    <lineage>
        <taxon>Bacteria</taxon>
        <taxon>Pseudomonadati</taxon>
        <taxon>Pseudomonadota</taxon>
        <taxon>Betaproteobacteria</taxon>
        <taxon>Burkholderiales</taxon>
        <taxon>Burkholderiaceae</taxon>
        <taxon>Burkholderia</taxon>
        <taxon>Burkholderia cepacia complex</taxon>
    </lineage>
</organism>
<proteinExistence type="predicted"/>
<keyword evidence="2" id="KW-1185">Reference proteome</keyword>
<protein>
    <submittedName>
        <fullName evidence="1">Uncharacterized protein</fullName>
    </submittedName>
</protein>
<dbReference type="EMBL" id="NBYX01000018">
    <property type="protein sequence ID" value="ORT82276.1"/>
    <property type="molecule type" value="Genomic_DNA"/>
</dbReference>
<dbReference type="Proteomes" id="UP000193146">
    <property type="component" value="Unassembled WGS sequence"/>
</dbReference>
<accession>A0A1X1P9Z1</accession>
<gene>
    <name evidence="1" type="ORF">B7G54_27950</name>
</gene>
<reference evidence="1 2" key="1">
    <citation type="submission" date="2017-04" db="EMBL/GenBank/DDBJ databases">
        <title>Burkholderia puraquae sp. nov., a novel Burkholderia cepacia complex species from hospital setting samples.</title>
        <authorList>
            <person name="Martina P."/>
            <person name="Leguizamon M."/>
            <person name="Prieto C."/>
            <person name="Sousa S."/>
            <person name="Montanaro P."/>
            <person name="Draghi W."/>
            <person name="Staembler M."/>
            <person name="Bettiol M."/>
            <person name="Figoli C."/>
            <person name="Palau J."/>
            <person name="Alvarez F."/>
            <person name="Benetti S."/>
            <person name="Anchat E."/>
            <person name="Vescina C."/>
            <person name="Ferreras J."/>
            <person name="Lasch P."/>
            <person name="Lagares A."/>
            <person name="Zorreguieta A."/>
            <person name="Yantorno O."/>
            <person name="Bosch A."/>
        </authorList>
    </citation>
    <scope>NUCLEOTIDE SEQUENCE [LARGE SCALE GENOMIC DNA]</scope>
    <source>
        <strain evidence="1 2">CAMPA 1040</strain>
    </source>
</reference>
<sequence>MQTTPAWGTVRKGGVRRRGVPCGSVAGHVALQPDNRVDHIGQRWVVQCNISPIFHQSFAI</sequence>
<evidence type="ECO:0000313" key="1">
    <source>
        <dbReference type="EMBL" id="ORT82276.1"/>
    </source>
</evidence>
<name>A0A1X1P9Z1_9BURK</name>
<evidence type="ECO:0000313" key="2">
    <source>
        <dbReference type="Proteomes" id="UP000193146"/>
    </source>
</evidence>
<comment type="caution">
    <text evidence="1">The sequence shown here is derived from an EMBL/GenBank/DDBJ whole genome shotgun (WGS) entry which is preliminary data.</text>
</comment>
<dbReference type="AlphaFoldDB" id="A0A1X1P9Z1"/>